<dbReference type="Proteomes" id="UP000828236">
    <property type="component" value="Unassembled WGS sequence"/>
</dbReference>
<dbReference type="EMBL" id="SDOV01000007">
    <property type="protein sequence ID" value="KAH7638388.1"/>
    <property type="molecule type" value="Genomic_DNA"/>
</dbReference>
<feature type="region of interest" description="Disordered" evidence="1">
    <location>
        <begin position="1"/>
        <end position="88"/>
    </location>
</feature>
<evidence type="ECO:0000256" key="1">
    <source>
        <dbReference type="SAM" id="MobiDB-lite"/>
    </source>
</evidence>
<name>A0A9D4NU45_DERFA</name>
<feature type="compositionally biased region" description="Low complexity" evidence="1">
    <location>
        <begin position="599"/>
        <end position="608"/>
    </location>
</feature>
<evidence type="ECO:0000313" key="2">
    <source>
        <dbReference type="EMBL" id="KAH7638388.1"/>
    </source>
</evidence>
<gene>
    <name evidence="2" type="ORF">HUG17_2421</name>
</gene>
<feature type="compositionally biased region" description="Basic residues" evidence="1">
    <location>
        <begin position="8"/>
        <end position="43"/>
    </location>
</feature>
<dbReference type="AlphaFoldDB" id="A0A9D4NU45"/>
<feature type="compositionally biased region" description="Basic and acidic residues" evidence="1">
    <location>
        <begin position="44"/>
        <end position="53"/>
    </location>
</feature>
<reference evidence="2" key="2">
    <citation type="journal article" date="2021" name="World Allergy Organ. J.">
        <title>Chromosome-level assembly of Dermatophagoides farinae genome and transcriptome reveals two novel allergens Der f 37 and Der f 39.</title>
        <authorList>
            <person name="Chen J."/>
            <person name="Cai Z."/>
            <person name="Fan D."/>
            <person name="Hu J."/>
            <person name="Hou Y."/>
            <person name="He Y."/>
            <person name="Zhang Z."/>
            <person name="Zhao Z."/>
            <person name="Gao P."/>
            <person name="Hu W."/>
            <person name="Sun J."/>
            <person name="Li J."/>
            <person name="Ji K."/>
        </authorList>
    </citation>
    <scope>NUCLEOTIDE SEQUENCE</scope>
    <source>
        <strain evidence="2">JKM2019</strain>
    </source>
</reference>
<reference evidence="2" key="1">
    <citation type="submission" date="2020-06" db="EMBL/GenBank/DDBJ databases">
        <authorList>
            <person name="Ji K."/>
            <person name="Li J."/>
        </authorList>
    </citation>
    <scope>NUCLEOTIDE SEQUENCE</scope>
    <source>
        <strain evidence="2">JKM2019</strain>
        <tissue evidence="2">Whole body</tissue>
    </source>
</reference>
<proteinExistence type="predicted"/>
<comment type="caution">
    <text evidence="2">The sequence shown here is derived from an EMBL/GenBank/DDBJ whole genome shotgun (WGS) entry which is preliminary data.</text>
</comment>
<protein>
    <submittedName>
        <fullName evidence="2">Uncharacterized protein</fullName>
    </submittedName>
</protein>
<organism evidence="2">
    <name type="scientific">Dermatophagoides farinae</name>
    <name type="common">American house dust mite</name>
    <dbReference type="NCBI Taxonomy" id="6954"/>
    <lineage>
        <taxon>Eukaryota</taxon>
        <taxon>Metazoa</taxon>
        <taxon>Ecdysozoa</taxon>
        <taxon>Arthropoda</taxon>
        <taxon>Chelicerata</taxon>
        <taxon>Arachnida</taxon>
        <taxon>Acari</taxon>
        <taxon>Acariformes</taxon>
        <taxon>Sarcoptiformes</taxon>
        <taxon>Astigmata</taxon>
        <taxon>Psoroptidia</taxon>
        <taxon>Analgoidea</taxon>
        <taxon>Pyroglyphidae</taxon>
        <taxon>Dermatophagoidinae</taxon>
        <taxon>Dermatophagoides</taxon>
    </lineage>
</organism>
<feature type="region of interest" description="Disordered" evidence="1">
    <location>
        <begin position="300"/>
        <end position="327"/>
    </location>
</feature>
<feature type="region of interest" description="Disordered" evidence="1">
    <location>
        <begin position="589"/>
        <end position="608"/>
    </location>
</feature>
<accession>A0A9D4NU45</accession>
<feature type="compositionally biased region" description="Basic residues" evidence="1">
    <location>
        <begin position="54"/>
        <end position="63"/>
    </location>
</feature>
<sequence length="664" mass="74427">MGNLCGTSRRKKVTITKKRDRRKSKSKSLHSNRHKSSSRHKSSIRHDKSSSNEHRRRSSRSRKSSSPDGERKSRQIPSIKENETKPLEQLQLQTTNTIMPILDKIPKIVIGSQIVSSKRSGDVEKNEKMQKSLPIIKSDIVIKKSSSPQLLPKLLPEIKLDIGEKKTKSQMMMMTEQPPKLVIKTSPIPLLVKKSLIIQEKIKSKIITEDIPKSKIGLKKSIISKIIPKWSLKKSAIVMEKSQQKQQQEQQVIKQSPSLKHIEVKKSEIRREKSVSQPPIFKVIEVVNIPRPFKSNSVAMMKPQEQQQQQQPLERETTTQSLRKTTSKAFGLPVDDLSISITHRKSMMINGDVDRPIDVMNNTTTTQQQLPETISAFSATEKTQETRPWLKDMIKLNKEISEKNESSNKKTTKSKSSKRVSFDEKINIIKDAEQSESINKVKKTGAESLRKDSLMVRLKETIDRRKRSRSIRQKLTGIKFSDFMKSSGNIIQLPPLRKYSIDNSAIGVGSGSNGNRSIIISTDQQQQIIYGQQSSLQPNSASTILSTGNSGSSVSRTSTLLRHSGAYYNGSASGSGGHHSQYSDNSAAHLFGTLPRNGSPSSQTQQQQQSYIYIPSQQTQPQSTQQHHHHLIISSSAIGYSSPTTTTTTTMATSKVVNTSNNIE</sequence>